<sequence length="28" mass="3185">MTKDLWMNGTSRTQYHCLASIIFHIGCG</sequence>
<evidence type="ECO:0000313" key="1">
    <source>
        <dbReference type="EMBL" id="JAD19944.1"/>
    </source>
</evidence>
<dbReference type="EMBL" id="GBRH01277951">
    <property type="protein sequence ID" value="JAD19944.1"/>
    <property type="molecule type" value="Transcribed_RNA"/>
</dbReference>
<reference evidence="1" key="2">
    <citation type="journal article" date="2015" name="Data Brief">
        <title>Shoot transcriptome of the giant reed, Arundo donax.</title>
        <authorList>
            <person name="Barrero R.A."/>
            <person name="Guerrero F.D."/>
            <person name="Moolhuijzen P."/>
            <person name="Goolsby J.A."/>
            <person name="Tidwell J."/>
            <person name="Bellgard S.E."/>
            <person name="Bellgard M.I."/>
        </authorList>
    </citation>
    <scope>NUCLEOTIDE SEQUENCE</scope>
    <source>
        <tissue evidence="1">Shoot tissue taken approximately 20 cm above the soil surface</tissue>
    </source>
</reference>
<accession>A0A0A8Y0T8</accession>
<name>A0A0A8Y0T8_ARUDO</name>
<proteinExistence type="predicted"/>
<dbReference type="AlphaFoldDB" id="A0A0A8Y0T8"/>
<organism evidence="1">
    <name type="scientific">Arundo donax</name>
    <name type="common">Giant reed</name>
    <name type="synonym">Donax arundinaceus</name>
    <dbReference type="NCBI Taxonomy" id="35708"/>
    <lineage>
        <taxon>Eukaryota</taxon>
        <taxon>Viridiplantae</taxon>
        <taxon>Streptophyta</taxon>
        <taxon>Embryophyta</taxon>
        <taxon>Tracheophyta</taxon>
        <taxon>Spermatophyta</taxon>
        <taxon>Magnoliopsida</taxon>
        <taxon>Liliopsida</taxon>
        <taxon>Poales</taxon>
        <taxon>Poaceae</taxon>
        <taxon>PACMAD clade</taxon>
        <taxon>Arundinoideae</taxon>
        <taxon>Arundineae</taxon>
        <taxon>Arundo</taxon>
    </lineage>
</organism>
<protein>
    <submittedName>
        <fullName evidence="1">Uncharacterized protein</fullName>
    </submittedName>
</protein>
<reference evidence="1" key="1">
    <citation type="submission" date="2014-09" db="EMBL/GenBank/DDBJ databases">
        <authorList>
            <person name="Magalhaes I.L.F."/>
            <person name="Oliveira U."/>
            <person name="Santos F.R."/>
            <person name="Vidigal T.H.D.A."/>
            <person name="Brescovit A.D."/>
            <person name="Santos A.J."/>
        </authorList>
    </citation>
    <scope>NUCLEOTIDE SEQUENCE</scope>
    <source>
        <tissue evidence="1">Shoot tissue taken approximately 20 cm above the soil surface</tissue>
    </source>
</reference>